<evidence type="ECO:0000256" key="1">
    <source>
        <dbReference type="ARBA" id="ARBA00004123"/>
    </source>
</evidence>
<dbReference type="Gene3D" id="1.10.150.390">
    <property type="match status" value="1"/>
</dbReference>
<dbReference type="GO" id="GO:0006351">
    <property type="term" value="P:DNA-templated transcription"/>
    <property type="evidence" value="ECO:0007669"/>
    <property type="project" value="InterPro"/>
</dbReference>
<evidence type="ECO:0000256" key="3">
    <source>
        <dbReference type="ARBA" id="ARBA00011206"/>
    </source>
</evidence>
<dbReference type="InterPro" id="IPR007081">
    <property type="entry name" value="RNA_pol_Rpb1_5"/>
</dbReference>
<dbReference type="InterPro" id="IPR035697">
    <property type="entry name" value="RNAP_III_RPC1_N"/>
</dbReference>
<evidence type="ECO:0000313" key="16">
    <source>
        <dbReference type="EMBL" id="OMJ27590.1"/>
    </source>
</evidence>
<dbReference type="Pfam" id="PF04998">
    <property type="entry name" value="RNA_pol_Rpb1_5"/>
    <property type="match status" value="1"/>
</dbReference>
<dbReference type="InterPro" id="IPR006592">
    <property type="entry name" value="RNA_pol_N"/>
</dbReference>
<evidence type="ECO:0000256" key="2">
    <source>
        <dbReference type="ARBA" id="ARBA00006460"/>
    </source>
</evidence>
<dbReference type="Proteomes" id="UP000187429">
    <property type="component" value="Unassembled WGS sequence"/>
</dbReference>
<dbReference type="InterPro" id="IPR007083">
    <property type="entry name" value="RNA_pol_Rpb1_4"/>
</dbReference>
<dbReference type="PANTHER" id="PTHR48446:SF1">
    <property type="entry name" value="DNA-DIRECTED RNA POLYMERASE SUBUNIT BETA' N-TERMINAL SECTION"/>
    <property type="match status" value="1"/>
</dbReference>
<dbReference type="OrthoDB" id="270392at2759"/>
<evidence type="ECO:0000313" key="17">
    <source>
        <dbReference type="Proteomes" id="UP000187429"/>
    </source>
</evidence>
<evidence type="ECO:0000259" key="15">
    <source>
        <dbReference type="SMART" id="SM00663"/>
    </source>
</evidence>
<dbReference type="Gene3D" id="6.20.50.80">
    <property type="match status" value="1"/>
</dbReference>
<proteinExistence type="inferred from homology"/>
<dbReference type="GO" id="GO:0003899">
    <property type="term" value="F:DNA-directed RNA polymerase activity"/>
    <property type="evidence" value="ECO:0007669"/>
    <property type="project" value="UniProtKB-EC"/>
</dbReference>
<dbReference type="CDD" id="cd02736">
    <property type="entry name" value="RNAP_III_Rpc1_C"/>
    <property type="match status" value="1"/>
</dbReference>
<dbReference type="GO" id="GO:0003677">
    <property type="term" value="F:DNA binding"/>
    <property type="evidence" value="ECO:0007669"/>
    <property type="project" value="InterPro"/>
</dbReference>
<dbReference type="NCBIfam" id="NF006336">
    <property type="entry name" value="PRK08566.1"/>
    <property type="match status" value="1"/>
</dbReference>
<gene>
    <name evidence="16" type="ORF">AYI69_g2967</name>
</gene>
<dbReference type="InterPro" id="IPR038120">
    <property type="entry name" value="Rpb1_funnel_sf"/>
</dbReference>
<dbReference type="SMART" id="SM00663">
    <property type="entry name" value="RPOLA_N"/>
    <property type="match status" value="1"/>
</dbReference>
<evidence type="ECO:0000256" key="11">
    <source>
        <dbReference type="ARBA" id="ARBA00023242"/>
    </source>
</evidence>
<evidence type="ECO:0000256" key="6">
    <source>
        <dbReference type="ARBA" id="ARBA00022695"/>
    </source>
</evidence>
<dbReference type="FunFam" id="3.30.1490.180:FF:000002">
    <property type="entry name" value="DNA-directed RNA polymerase subunit"/>
    <property type="match status" value="1"/>
</dbReference>
<dbReference type="InterPro" id="IPR042102">
    <property type="entry name" value="RNA_pol_Rpb1_3_sf"/>
</dbReference>
<dbReference type="Pfam" id="PF04997">
    <property type="entry name" value="RNA_pol_Rpb1_1"/>
    <property type="match status" value="1"/>
</dbReference>
<comment type="function">
    <text evidence="13">DNA-dependent RNA polymerase catalyzes the transcription of DNA into RNA using the four ribonucleoside triphosphates as substrates. Largest and catalytic core component of RNA polymerase III which synthesizes small RNAs, such as 5S rRNA and tRNAs. Forms the polymerase active center together with the second largest subunit. A single-stranded DNA template strand of the promoter is positioned within the central active site cleft of Pol III. A bridging helix emanates from RPC1 and crosses the cleft near the catalytic site and is thought to promote translocation of Pol III by acting as a ratchet that moves the RNA-DNA hybrid through the active site by switching from straight to bent conformations at each step of nucleotide addition.</text>
</comment>
<keyword evidence="5 14" id="KW-0808">Transferase</keyword>
<evidence type="ECO:0000256" key="12">
    <source>
        <dbReference type="ARBA" id="ARBA00048552"/>
    </source>
</evidence>
<dbReference type="Gene3D" id="1.10.274.100">
    <property type="entry name" value="RNA polymerase Rpb1, domain 3"/>
    <property type="match status" value="1"/>
</dbReference>
<keyword evidence="8" id="KW-0862">Zinc</keyword>
<dbReference type="InterPro" id="IPR007080">
    <property type="entry name" value="RNA_pol_Rpb1_1"/>
</dbReference>
<dbReference type="Gene3D" id="6.10.250.2940">
    <property type="match status" value="1"/>
</dbReference>
<reference evidence="17" key="1">
    <citation type="submission" date="2017-01" db="EMBL/GenBank/DDBJ databases">
        <authorList>
            <person name="Wang Y."/>
            <person name="White M."/>
            <person name="Kvist S."/>
            <person name="Moncalvo J.-M."/>
        </authorList>
    </citation>
    <scope>NUCLEOTIDE SEQUENCE [LARGE SCALE GENOMIC DNA]</scope>
    <source>
        <strain evidence="17">ID-206-W2</strain>
    </source>
</reference>
<name>A0A1R1YL50_9FUNG</name>
<sequence length="1470" mass="163766">MKKHVAHKAPKRVKYIEFGVSSASDIRKSSEIQINHRDLYYSDTRDPVKNGVLDRRLGISDKKSFCETCGLQLADCIGHWGHINLCVPVFHIGFFKAITTILQCICKSCCRVMLNETERISFIKRLRTVGIDNLRTQQIIKSVTATCKKVTYCMHCKGTNGVVKKAGPLKIVHEKFRQKRTAIEQSEFISKLETAVKDSPELKSVVRKAQEELTPLRDCELMGLDKNNGRPEQLLWTAIPVPPCCIRPSVAQDDKSNEDDLTVKLTEIIFINSLIESGINKGASVGNIMEQWDFLSLAVAMYISSEVPGVPAQISGKPIRGFTQRLKGKQGRFRGNLSGKRVDFSGRTVISPDPNMGIDEVAIPELVAKVLTFPEVVTSFNIKKLRKLVTNGPLKHPGANYVQKLADNGMKRFLKFGNRRDIANELVVGDIVERHLDDGDIVLFNRQPSLHRLSIMSHRARVKPWRTFRFNECVCTPYNADFDGDEMNIHLPQTQEARAEATILMGVKNNLVTPRNGEPIIGATQDFITTSFLITQKDKFYTRAEVTQIISYCFDANVHIDIPGPCILRPMCLWSGKQIINLLMKPNHNSPVSVSLETKTKSFSKPPPGSNRAPDLCPNDGYLVIMNSEIMCGALDKSIVGDGKKKSIFFVVLHDYGTKEAAEIMNRLAKLSARWSCNQGFSIGISDVTPGEILRNKKDIIIEAAYKKTDELIRDSSLGKLECLPGCDDEQTLESHLSGILSRVRDDAGNICMQELGRHNAPLIMATCGSKGSIINVCQMVASVGQQIVSGSRIGDGFTDRSLPHFPKFSKTPAAKGFVRNSFYTGLSPPEFLFHAVSGRVGLVDTAVKTAETGYMQRRLMKALEDLSINYDTSVRNSTNGIVQFIYGDDGLDPSELEGEGFPVEFNSNWSHIEQTIQIDSANPQSLSPFLIKKMCIDVTSLDKFSKNCTKSWIDSLFLFCDNLASKLAKLRTVFDLPSYNEAPDLFNPDDESFGYLEFLDNDADYSSRKTVNNILQVTKKRLVKFFESCLHKYLKSKIEPGTAVGALGAQSIGEPGTQMTLKTFHFAGVASMNVTLGVPRIKEIINAASNISTPIITAKLVSNNNLQSARIVKGRVESCLLGDIAECIEEVYRPSQCYLGIKIDLKTLEKLQLELTLDQIASAIARCKLKIEDRNVRIYYPDRLRVFVVKKDKELLHYNMQNYKRFLPKVVVNGYPQIVRSVISDSGKGTYDLLVEGYGLKDVMNTDGVIGTKTTSNHVMEMQKVLGIEAARQTIINEIQYTMESHGMSIDPRHMMLLGDVMTYKGEVLGITRFGIAKMKDSVMMLASFEKTTDHLFDAAIYGKRDAVEGVSERIIMGTQMNIGTGMFKLLVDDDVSPNSHLNNSNPSKIFEVDTEGNYNNVNILVSASSADLTSEISKDIVEYNLDSLQKEHVTIKPQLPRSSGGNIKFKPRPLLFDLDDQYSTVSVN</sequence>
<evidence type="ECO:0000256" key="5">
    <source>
        <dbReference type="ARBA" id="ARBA00022679"/>
    </source>
</evidence>
<dbReference type="Gene3D" id="2.40.40.20">
    <property type="match status" value="1"/>
</dbReference>
<evidence type="ECO:0000256" key="14">
    <source>
        <dbReference type="RuleBase" id="RU004279"/>
    </source>
</evidence>
<organism evidence="16 17">
    <name type="scientific">Smittium culicis</name>
    <dbReference type="NCBI Taxonomy" id="133412"/>
    <lineage>
        <taxon>Eukaryota</taxon>
        <taxon>Fungi</taxon>
        <taxon>Fungi incertae sedis</taxon>
        <taxon>Zoopagomycota</taxon>
        <taxon>Kickxellomycotina</taxon>
        <taxon>Harpellomycetes</taxon>
        <taxon>Harpellales</taxon>
        <taxon>Legeriomycetaceae</taxon>
        <taxon>Smittium</taxon>
    </lineage>
</organism>
<feature type="domain" description="RNA polymerase N-terminal" evidence="15">
    <location>
        <begin position="232"/>
        <end position="535"/>
    </location>
</feature>
<evidence type="ECO:0000256" key="8">
    <source>
        <dbReference type="ARBA" id="ARBA00022833"/>
    </source>
</evidence>
<dbReference type="FunFam" id="1.10.274.100:FF:000008">
    <property type="entry name" value="DNA-directed RNA polymerase subunit"/>
    <property type="match status" value="1"/>
</dbReference>
<evidence type="ECO:0000256" key="13">
    <source>
        <dbReference type="ARBA" id="ARBA00058108"/>
    </source>
</evidence>
<dbReference type="InterPro" id="IPR044893">
    <property type="entry name" value="RNA_pol_Rpb1_clamp_domain"/>
</dbReference>
<comment type="similarity">
    <text evidence="2 14">Belongs to the RNA polymerase beta' chain family.</text>
</comment>
<dbReference type="EC" id="2.7.7.6" evidence="14"/>
<evidence type="ECO:0000256" key="7">
    <source>
        <dbReference type="ARBA" id="ARBA00022723"/>
    </source>
</evidence>
<dbReference type="Pfam" id="PF04983">
    <property type="entry name" value="RNA_pol_Rpb1_3"/>
    <property type="match status" value="1"/>
</dbReference>
<keyword evidence="17" id="KW-1185">Reference proteome</keyword>
<dbReference type="InterPro" id="IPR015700">
    <property type="entry name" value="RPC1"/>
</dbReference>
<dbReference type="FunFam" id="2.40.40.20:FF:000019">
    <property type="entry name" value="DNA-directed RNA polymerase II subunit RPB1"/>
    <property type="match status" value="1"/>
</dbReference>
<comment type="caution">
    <text evidence="16">The sequence shown here is derived from an EMBL/GenBank/DDBJ whole genome shotgun (WGS) entry which is preliminary data.</text>
</comment>
<dbReference type="FunFam" id="4.10.860.120:FF:000004">
    <property type="entry name" value="DNA-directed RNA polymerase subunit"/>
    <property type="match status" value="1"/>
</dbReference>
<dbReference type="InterPro" id="IPR035698">
    <property type="entry name" value="RNAP_III_Rpc1_C"/>
</dbReference>
<keyword evidence="9" id="KW-0460">Magnesium</keyword>
<dbReference type="Gene3D" id="4.10.860.120">
    <property type="entry name" value="RNA polymerase II, clamp domain"/>
    <property type="match status" value="1"/>
</dbReference>
<dbReference type="InterPro" id="IPR000722">
    <property type="entry name" value="RNA_pol_asu"/>
</dbReference>
<dbReference type="GO" id="GO:0005634">
    <property type="term" value="C:nucleus"/>
    <property type="evidence" value="ECO:0007669"/>
    <property type="project" value="UniProtKB-SubCell"/>
</dbReference>
<dbReference type="Gene3D" id="3.30.1490.180">
    <property type="entry name" value="RNA polymerase ii"/>
    <property type="match status" value="1"/>
</dbReference>
<evidence type="ECO:0000256" key="9">
    <source>
        <dbReference type="ARBA" id="ARBA00022842"/>
    </source>
</evidence>
<dbReference type="SUPFAM" id="SSF64484">
    <property type="entry name" value="beta and beta-prime subunits of DNA dependent RNA-polymerase"/>
    <property type="match status" value="1"/>
</dbReference>
<accession>A0A1R1YL50</accession>
<protein>
    <recommendedName>
        <fullName evidence="14">DNA-directed RNA polymerase subunit</fullName>
        <ecNumber evidence="14">2.7.7.6</ecNumber>
    </recommendedName>
</protein>
<keyword evidence="6 14" id="KW-0548">Nucleotidyltransferase</keyword>
<comment type="subunit">
    <text evidence="3">Component of the RNA polymerase III (Pol III) complex consisting of 17 subunits.</text>
</comment>
<dbReference type="FunFam" id="1.10.150.390:FF:000004">
    <property type="entry name" value="DNA-directed RNA polymerase subunit"/>
    <property type="match status" value="1"/>
</dbReference>
<keyword evidence="11" id="KW-0539">Nucleus</keyword>
<dbReference type="GO" id="GO:0000428">
    <property type="term" value="C:DNA-directed RNA polymerase complex"/>
    <property type="evidence" value="ECO:0007669"/>
    <property type="project" value="UniProtKB-KW"/>
</dbReference>
<dbReference type="InterPro" id="IPR007066">
    <property type="entry name" value="RNA_pol_Rpb1_3"/>
</dbReference>
<keyword evidence="10 14" id="KW-0804">Transcription</keyword>
<dbReference type="PANTHER" id="PTHR48446">
    <property type="entry name" value="DNA-DIRECTED RNA POLYMERASE SUBUNIT BETA' N-TERMINAL SECTION"/>
    <property type="match status" value="1"/>
</dbReference>
<keyword evidence="7" id="KW-0479">Metal-binding</keyword>
<evidence type="ECO:0000256" key="4">
    <source>
        <dbReference type="ARBA" id="ARBA00022478"/>
    </source>
</evidence>
<evidence type="ECO:0000256" key="10">
    <source>
        <dbReference type="ARBA" id="ARBA00023163"/>
    </source>
</evidence>
<comment type="catalytic activity">
    <reaction evidence="12 14">
        <text>RNA(n) + a ribonucleoside 5'-triphosphate = RNA(n+1) + diphosphate</text>
        <dbReference type="Rhea" id="RHEA:21248"/>
        <dbReference type="Rhea" id="RHEA-COMP:14527"/>
        <dbReference type="Rhea" id="RHEA-COMP:17342"/>
        <dbReference type="ChEBI" id="CHEBI:33019"/>
        <dbReference type="ChEBI" id="CHEBI:61557"/>
        <dbReference type="ChEBI" id="CHEBI:140395"/>
        <dbReference type="EC" id="2.7.7.6"/>
    </reaction>
</comment>
<dbReference type="EMBL" id="LSSM01000928">
    <property type="protein sequence ID" value="OMJ27590.1"/>
    <property type="molecule type" value="Genomic_DNA"/>
</dbReference>
<dbReference type="Pfam" id="PF05000">
    <property type="entry name" value="RNA_pol_Rpb1_4"/>
    <property type="match status" value="1"/>
</dbReference>
<dbReference type="CDD" id="cd02583">
    <property type="entry name" value="RNAP_III_RPC1_N"/>
    <property type="match status" value="1"/>
</dbReference>
<dbReference type="Pfam" id="PF00623">
    <property type="entry name" value="RNA_pol_Rpb1_2"/>
    <property type="match status" value="1"/>
</dbReference>
<dbReference type="Gene3D" id="1.10.132.30">
    <property type="match status" value="1"/>
</dbReference>
<keyword evidence="4 14" id="KW-0240">DNA-directed RNA polymerase</keyword>
<dbReference type="GO" id="GO:0046872">
    <property type="term" value="F:metal ion binding"/>
    <property type="evidence" value="ECO:0007669"/>
    <property type="project" value="UniProtKB-KW"/>
</dbReference>
<comment type="subcellular location">
    <subcellularLocation>
        <location evidence="1">Nucleus</location>
    </subcellularLocation>
</comment>